<dbReference type="EMBL" id="CP012172">
    <property type="protein sequence ID" value="AKV74036.1"/>
    <property type="molecule type" value="Genomic_DNA"/>
</dbReference>
<evidence type="ECO:0000313" key="4">
    <source>
        <dbReference type="EMBL" id="AKV76275.1"/>
    </source>
</evidence>
<dbReference type="EMBL" id="CP012173">
    <property type="protein sequence ID" value="AKV76275.1"/>
    <property type="molecule type" value="Genomic_DNA"/>
</dbReference>
<dbReference type="SUPFAM" id="SSF56235">
    <property type="entry name" value="N-terminal nucleophile aminohydrolases (Ntn hydrolases)"/>
    <property type="match status" value="1"/>
</dbReference>
<evidence type="ECO:0000259" key="1">
    <source>
        <dbReference type="Pfam" id="PF08823"/>
    </source>
</evidence>
<dbReference type="InterPro" id="IPR014927">
    <property type="entry name" value="PG-bd_2"/>
</dbReference>
<evidence type="ECO:0000313" key="12">
    <source>
        <dbReference type="Proteomes" id="UP000062475"/>
    </source>
</evidence>
<evidence type="ECO:0000313" key="6">
    <source>
        <dbReference type="EMBL" id="AKV80772.1"/>
    </source>
</evidence>
<dbReference type="Pfam" id="PF06267">
    <property type="entry name" value="DUF1028"/>
    <property type="match status" value="1"/>
</dbReference>
<dbReference type="GeneID" id="91755445"/>
<dbReference type="AlphaFoldDB" id="A0A088E4A5"/>
<dbReference type="Proteomes" id="UP000061362">
    <property type="component" value="Chromosome"/>
</dbReference>
<gene>
    <name evidence="2" type="ORF">HA72_0976</name>
    <name evidence="3" type="ORF">MsedA_0990</name>
    <name evidence="4" type="ORF">MsedB_0991</name>
    <name evidence="5" type="ORF">MsedC_0990</name>
    <name evidence="6" type="ORF">MsedD_0991</name>
    <name evidence="7" type="ORF">MsedE_0991</name>
</gene>
<proteinExistence type="predicted"/>
<feature type="domain" description="Putative peptidoglycan binding" evidence="1">
    <location>
        <begin position="210"/>
        <end position="258"/>
    </location>
</feature>
<protein>
    <recommendedName>
        <fullName evidence="1">Putative peptidoglycan binding domain-containing protein</fullName>
    </recommendedName>
</protein>
<dbReference type="EMBL" id="CP008822">
    <property type="protein sequence ID" value="AIM27131.1"/>
    <property type="molecule type" value="Genomic_DNA"/>
</dbReference>
<evidence type="ECO:0000313" key="11">
    <source>
        <dbReference type="Proteomes" id="UP000062398"/>
    </source>
</evidence>
<dbReference type="Proteomes" id="UP000062398">
    <property type="component" value="Chromosome"/>
</dbReference>
<reference evidence="10 11" key="2">
    <citation type="journal article" date="2015" name="Genome Announc.">
        <title>Complete Genome Sequences of Evolved Arsenate-Resistant Metallosphaera sedula Strains.</title>
        <authorList>
            <person name="Ai C."/>
            <person name="McCarthy S."/>
            <person name="Schackwitz W."/>
            <person name="Martin J."/>
            <person name="Lipzen A."/>
            <person name="Blum P."/>
        </authorList>
    </citation>
    <scope>NUCLEOTIDE SEQUENCE [LARGE SCALE GENOMIC DNA]</scope>
    <source>
        <strain evidence="5 11">ARS120-1</strain>
        <strain evidence="6 10">ARS120-2</strain>
        <strain evidence="3 13">ARS50-1</strain>
        <strain evidence="4 12">ARS50-2</strain>
    </source>
</reference>
<name>A0A088E4A5_9CREN</name>
<dbReference type="OrthoDB" id="311454at2157"/>
<reference evidence="2 8" key="1">
    <citation type="journal article" date="2014" name="J. Bacteriol.">
        <title>Role of an Archaeal PitA Transporter in the Copper and Arsenic Resistance of Metallosphaera sedula, an Extreme Thermoacidophile.</title>
        <authorList>
            <person name="McCarthy S."/>
            <person name="Ai C."/>
            <person name="Wheaton G."/>
            <person name="Tevatia R."/>
            <person name="Eckrich V."/>
            <person name="Kelly R."/>
            <person name="Blum P."/>
        </authorList>
    </citation>
    <scope>NUCLEOTIDE SEQUENCE [LARGE SCALE GENOMIC DNA]</scope>
    <source>
        <strain evidence="2 8">CuR1</strain>
    </source>
</reference>
<dbReference type="PANTHER" id="PTHR39328:SF1">
    <property type="entry name" value="BLL2871 PROTEIN"/>
    <property type="match status" value="1"/>
</dbReference>
<dbReference type="Gene3D" id="3.60.20.10">
    <property type="entry name" value="Glutamine Phosphoribosylpyrophosphate, subunit 1, domain 1"/>
    <property type="match status" value="1"/>
</dbReference>
<evidence type="ECO:0000313" key="7">
    <source>
        <dbReference type="EMBL" id="AKV83015.1"/>
    </source>
</evidence>
<evidence type="ECO:0000313" key="13">
    <source>
        <dbReference type="Proteomes" id="UP000068832"/>
    </source>
</evidence>
<dbReference type="EMBL" id="CP012176">
    <property type="protein sequence ID" value="AKV83015.1"/>
    <property type="molecule type" value="Genomic_DNA"/>
</dbReference>
<evidence type="ECO:0000313" key="8">
    <source>
        <dbReference type="Proteomes" id="UP000029084"/>
    </source>
</evidence>
<evidence type="ECO:0000313" key="2">
    <source>
        <dbReference type="EMBL" id="AIM27131.1"/>
    </source>
</evidence>
<evidence type="ECO:0000313" key="9">
    <source>
        <dbReference type="Proteomes" id="UP000056255"/>
    </source>
</evidence>
<dbReference type="EMBL" id="CP012175">
    <property type="protein sequence ID" value="AKV80772.1"/>
    <property type="molecule type" value="Genomic_DNA"/>
</dbReference>
<dbReference type="EMBL" id="CP012174">
    <property type="protein sequence ID" value="AKV78527.1"/>
    <property type="molecule type" value="Genomic_DNA"/>
</dbReference>
<dbReference type="RefSeq" id="WP_012020932.1">
    <property type="nucleotide sequence ID" value="NZ_CP008822.1"/>
</dbReference>
<dbReference type="InterPro" id="IPR010430">
    <property type="entry name" value="DUF1028"/>
</dbReference>
<dbReference type="PATRIC" id="fig|43687.5.peg.1010"/>
<reference evidence="7 9" key="3">
    <citation type="submission" date="2015-07" db="EMBL/GenBank/DDBJ databases">
        <title>Physiological, transcriptional responses and genome re-sequencing of acid resistant extremely thermoacidophilic Metallosphaera sedula SARC-M1.</title>
        <authorList>
            <person name="Ai C."/>
            <person name="McCarthy S."/>
            <person name="Eckrich V."/>
            <person name="Rudrappa D."/>
            <person name="Qiu G."/>
            <person name="Blum P."/>
        </authorList>
    </citation>
    <scope>NUCLEOTIDE SEQUENCE [LARGE SCALE GENOMIC DNA]</scope>
    <source>
        <strain evidence="7 9">SARC-M1</strain>
    </source>
</reference>
<evidence type="ECO:0000313" key="5">
    <source>
        <dbReference type="EMBL" id="AKV78527.1"/>
    </source>
</evidence>
<dbReference type="Pfam" id="PF08823">
    <property type="entry name" value="PG_binding_2"/>
    <property type="match status" value="1"/>
</dbReference>
<dbReference type="InterPro" id="IPR029055">
    <property type="entry name" value="Ntn_hydrolases_N"/>
</dbReference>
<dbReference type="Proteomes" id="UP000056255">
    <property type="component" value="Chromosome"/>
</dbReference>
<evidence type="ECO:0000313" key="10">
    <source>
        <dbReference type="Proteomes" id="UP000061362"/>
    </source>
</evidence>
<evidence type="ECO:0000313" key="3">
    <source>
        <dbReference type="EMBL" id="AKV74036.1"/>
    </source>
</evidence>
<dbReference type="Proteomes" id="UP000062475">
    <property type="component" value="Chromosome"/>
</dbReference>
<sequence length="270" mass="30100">MTFSIVLYDPNLEAWGIGVASKYLAVGSVVPWARPGVGAIATQAFANTRYGPEGLSLLERYDAKEVVRRLTEADSKREVRQLGVIDSRGGSYAFTGRQCHKYAGHIVGTYFTVQGNILTGEDVLEAMARVAESRGPIHRRLLEALKAGEAKGGDRRGKQSAAILVVKNSDEETGPMAVGRYVDLRVDDDPEPLRKLEELVNMWESTFMRDELVSVSDHIKEIDEALKRLGYRDLRTWVEENNYESNFTGDKIGVNVLKDLLRRSGLRLDL</sequence>
<dbReference type="OMA" id="CPWVRAG"/>
<organism evidence="2 8">
    <name type="scientific">Metallosphaera sedula</name>
    <dbReference type="NCBI Taxonomy" id="43687"/>
    <lineage>
        <taxon>Archaea</taxon>
        <taxon>Thermoproteota</taxon>
        <taxon>Thermoprotei</taxon>
        <taxon>Sulfolobales</taxon>
        <taxon>Sulfolobaceae</taxon>
        <taxon>Metallosphaera</taxon>
    </lineage>
</organism>
<dbReference type="Proteomes" id="UP000029084">
    <property type="component" value="Chromosome"/>
</dbReference>
<dbReference type="PANTHER" id="PTHR39328">
    <property type="entry name" value="BLL2871 PROTEIN"/>
    <property type="match status" value="1"/>
</dbReference>
<accession>A0A088E4A5</accession>
<dbReference type="Proteomes" id="UP000068832">
    <property type="component" value="Chromosome"/>
</dbReference>